<dbReference type="EMBL" id="BRXW01000239">
    <property type="protein sequence ID" value="GMI15858.1"/>
    <property type="molecule type" value="Genomic_DNA"/>
</dbReference>
<reference evidence="3" key="1">
    <citation type="journal article" date="2023" name="Commun. Biol.">
        <title>Genome analysis of Parmales, the sister group of diatoms, reveals the evolutionary specialization of diatoms from phago-mixotrophs to photoautotrophs.</title>
        <authorList>
            <person name="Ban H."/>
            <person name="Sato S."/>
            <person name="Yoshikawa S."/>
            <person name="Yamada K."/>
            <person name="Nakamura Y."/>
            <person name="Ichinomiya M."/>
            <person name="Sato N."/>
            <person name="Blanc-Mathieu R."/>
            <person name="Endo H."/>
            <person name="Kuwata A."/>
            <person name="Ogata H."/>
        </authorList>
    </citation>
    <scope>NUCLEOTIDE SEQUENCE [LARGE SCALE GENOMIC DNA]</scope>
    <source>
        <strain evidence="3">NIES 3700</strain>
    </source>
</reference>
<dbReference type="InterPro" id="IPR052907">
    <property type="entry name" value="Beta-lactamase/esterase"/>
</dbReference>
<evidence type="ECO:0000259" key="1">
    <source>
        <dbReference type="Pfam" id="PF00144"/>
    </source>
</evidence>
<evidence type="ECO:0000313" key="3">
    <source>
        <dbReference type="Proteomes" id="UP001165122"/>
    </source>
</evidence>
<keyword evidence="3" id="KW-1185">Reference proteome</keyword>
<sequence>MPVINSVVTLLRKLDFLRSPAPSPNYVLRHGPPRSAKGKGGAAAGGGLEEKLMEILKRQIQNRTQLGCAVVVYKDGELVAHVVGGICRTPGTTSKWISINATSLFFVNSVTKGVCASAFMSLMDQPKYKNLYDQKVSDHWPGFGEAGKGDITIEVALSHRAGLADVGGNPLIAFLKLIVYMVYGGSKYVFEKMVALVETTKPSWTPGTFAAYHAVSFSWIMGGLIDHITGSDDPGSIYSFLHTNLCDPLSIPRSDVHCGCVPDECVGRIAATEPVPKTYRLRRSKGAEVEVGASRSGSFSRWLELNLIGPLEGSLVAGFIGLRAWRQQCLPGNNGCFTASAIGKVFGALANGGEADGSRFVSEHVVDDVKKRIMGESGDVRIKFNHPDGEYEDSVARRSCGFFPWSSKDLHGEGVNDGLFSTEGMGGSFAYADRANGLSVVVCKTVYEPLSVLGGSISVDSCEIAEAVRGHYGIK</sequence>
<comment type="caution">
    <text evidence="2">The sequence shown here is derived from an EMBL/GenBank/DDBJ whole genome shotgun (WGS) entry which is preliminary data.</text>
</comment>
<name>A0A9W7KXW7_9STRA</name>
<dbReference type="OrthoDB" id="5946976at2759"/>
<evidence type="ECO:0000313" key="2">
    <source>
        <dbReference type="EMBL" id="GMI15858.1"/>
    </source>
</evidence>
<dbReference type="PANTHER" id="PTHR43319:SF3">
    <property type="entry name" value="BETA-LACTAMASE-RELATED DOMAIN-CONTAINING PROTEIN"/>
    <property type="match status" value="1"/>
</dbReference>
<dbReference type="Gene3D" id="3.40.710.10">
    <property type="entry name" value="DD-peptidase/beta-lactamase superfamily"/>
    <property type="match status" value="1"/>
</dbReference>
<feature type="domain" description="Beta-lactamase-related" evidence="1">
    <location>
        <begin position="58"/>
        <end position="442"/>
    </location>
</feature>
<dbReference type="InterPro" id="IPR001466">
    <property type="entry name" value="Beta-lactam-related"/>
</dbReference>
<dbReference type="Proteomes" id="UP001165122">
    <property type="component" value="Unassembled WGS sequence"/>
</dbReference>
<protein>
    <recommendedName>
        <fullName evidence="1">Beta-lactamase-related domain-containing protein</fullName>
    </recommendedName>
</protein>
<dbReference type="Pfam" id="PF00144">
    <property type="entry name" value="Beta-lactamase"/>
    <property type="match status" value="1"/>
</dbReference>
<accession>A0A9W7KXW7</accession>
<dbReference type="AlphaFoldDB" id="A0A9W7KXW7"/>
<gene>
    <name evidence="2" type="ORF">TrLO_g12084</name>
</gene>
<organism evidence="2 3">
    <name type="scientific">Triparma laevis f. longispina</name>
    <dbReference type="NCBI Taxonomy" id="1714387"/>
    <lineage>
        <taxon>Eukaryota</taxon>
        <taxon>Sar</taxon>
        <taxon>Stramenopiles</taxon>
        <taxon>Ochrophyta</taxon>
        <taxon>Bolidophyceae</taxon>
        <taxon>Parmales</taxon>
        <taxon>Triparmaceae</taxon>
        <taxon>Triparma</taxon>
    </lineage>
</organism>
<proteinExistence type="predicted"/>
<dbReference type="InterPro" id="IPR012338">
    <property type="entry name" value="Beta-lactam/transpept-like"/>
</dbReference>
<dbReference type="PANTHER" id="PTHR43319">
    <property type="entry name" value="BETA-LACTAMASE-RELATED"/>
    <property type="match status" value="1"/>
</dbReference>
<dbReference type="SUPFAM" id="SSF56601">
    <property type="entry name" value="beta-lactamase/transpeptidase-like"/>
    <property type="match status" value="1"/>
</dbReference>